<name>A0A816WW42_BRANA</name>
<keyword evidence="10" id="KW-0539">Nucleus</keyword>
<keyword evidence="3" id="KW-0343">GTPase activation</keyword>
<evidence type="ECO:0000256" key="11">
    <source>
        <dbReference type="ARBA" id="ARBA00024037"/>
    </source>
</evidence>
<dbReference type="Pfam" id="PF00168">
    <property type="entry name" value="C2"/>
    <property type="match status" value="1"/>
</dbReference>
<evidence type="ECO:0000256" key="1">
    <source>
        <dbReference type="ARBA" id="ARBA00004123"/>
    </source>
</evidence>
<dbReference type="SUPFAM" id="SSF49562">
    <property type="entry name" value="C2 domain (Calcium/lipid-binding domain, CaLB)"/>
    <property type="match status" value="1"/>
</dbReference>
<reference evidence="13" key="1">
    <citation type="submission" date="2021-01" db="EMBL/GenBank/DDBJ databases">
        <authorList>
            <consortium name="Genoscope - CEA"/>
            <person name="William W."/>
        </authorList>
    </citation>
    <scope>NUCLEOTIDE SEQUENCE</scope>
</reference>
<evidence type="ECO:0000256" key="2">
    <source>
        <dbReference type="ARBA" id="ARBA00004236"/>
    </source>
</evidence>
<dbReference type="GO" id="GO:0009738">
    <property type="term" value="P:abscisic acid-activated signaling pathway"/>
    <property type="evidence" value="ECO:0007669"/>
    <property type="project" value="UniProtKB-KW"/>
</dbReference>
<evidence type="ECO:0000256" key="7">
    <source>
        <dbReference type="ARBA" id="ARBA00022837"/>
    </source>
</evidence>
<dbReference type="GO" id="GO:0046872">
    <property type="term" value="F:metal ion binding"/>
    <property type="evidence" value="ECO:0007669"/>
    <property type="project" value="UniProtKB-KW"/>
</dbReference>
<feature type="domain" description="C2" evidence="12">
    <location>
        <begin position="36"/>
        <end position="71"/>
    </location>
</feature>
<evidence type="ECO:0000256" key="10">
    <source>
        <dbReference type="ARBA" id="ARBA00023242"/>
    </source>
</evidence>
<evidence type="ECO:0000256" key="3">
    <source>
        <dbReference type="ARBA" id="ARBA00022468"/>
    </source>
</evidence>
<keyword evidence="6" id="KW-0479">Metal-binding</keyword>
<proteinExistence type="inferred from homology"/>
<keyword evidence="8" id="KW-0446">Lipid-binding</keyword>
<keyword evidence="5" id="KW-0938">Abscisic acid signaling pathway</keyword>
<evidence type="ECO:0000256" key="6">
    <source>
        <dbReference type="ARBA" id="ARBA00022723"/>
    </source>
</evidence>
<evidence type="ECO:0000259" key="12">
    <source>
        <dbReference type="Pfam" id="PF00168"/>
    </source>
</evidence>
<keyword evidence="4" id="KW-1003">Cell membrane</keyword>
<evidence type="ECO:0000256" key="9">
    <source>
        <dbReference type="ARBA" id="ARBA00023136"/>
    </source>
</evidence>
<dbReference type="InterPro" id="IPR035892">
    <property type="entry name" value="C2_domain_sf"/>
</dbReference>
<dbReference type="EMBL" id="HG994356">
    <property type="protein sequence ID" value="CAF2139323.1"/>
    <property type="molecule type" value="Genomic_DNA"/>
</dbReference>
<sequence>FVVHWPNVNWKVSNSAYFDWLSYSYIEESQCDGIGGHHKLKTRVINSNCNPMWNEQLTLSIKDLDDPIRLKLPNGCAIKRIRPGRTNCLAEESSINWNNGKVKQDMILRLKNGERGEMEIMLEWTDGPGYKDLMIQEDTMDATKRLD</sequence>
<dbReference type="GO" id="GO:0005096">
    <property type="term" value="F:GTPase activator activity"/>
    <property type="evidence" value="ECO:0007669"/>
    <property type="project" value="UniProtKB-KW"/>
</dbReference>
<dbReference type="AlphaFoldDB" id="A0A816WW42"/>
<comment type="subcellular location">
    <subcellularLocation>
        <location evidence="2">Cell membrane</location>
    </subcellularLocation>
    <subcellularLocation>
        <location evidence="1">Nucleus</location>
    </subcellularLocation>
</comment>
<dbReference type="InterPro" id="IPR000008">
    <property type="entry name" value="C2_dom"/>
</dbReference>
<dbReference type="PANTHER" id="PTHR45933:SF12">
    <property type="entry name" value="PROTEIN C2-DOMAIN ABA-RELATED 9"/>
    <property type="match status" value="1"/>
</dbReference>
<evidence type="ECO:0000256" key="8">
    <source>
        <dbReference type="ARBA" id="ARBA00023121"/>
    </source>
</evidence>
<dbReference type="InterPro" id="IPR044562">
    <property type="entry name" value="CAR1-11"/>
</dbReference>
<organism evidence="13">
    <name type="scientific">Brassica napus</name>
    <name type="common">Rape</name>
    <dbReference type="NCBI Taxonomy" id="3708"/>
    <lineage>
        <taxon>Eukaryota</taxon>
        <taxon>Viridiplantae</taxon>
        <taxon>Streptophyta</taxon>
        <taxon>Embryophyta</taxon>
        <taxon>Tracheophyta</taxon>
        <taxon>Spermatophyta</taxon>
        <taxon>Magnoliopsida</taxon>
        <taxon>eudicotyledons</taxon>
        <taxon>Gunneridae</taxon>
        <taxon>Pentapetalae</taxon>
        <taxon>rosids</taxon>
        <taxon>malvids</taxon>
        <taxon>Brassicales</taxon>
        <taxon>Brassicaceae</taxon>
        <taxon>Brassiceae</taxon>
        <taxon>Brassica</taxon>
    </lineage>
</organism>
<dbReference type="GO" id="GO:0005634">
    <property type="term" value="C:nucleus"/>
    <property type="evidence" value="ECO:0007669"/>
    <property type="project" value="UniProtKB-SubCell"/>
</dbReference>
<dbReference type="Gene3D" id="2.60.40.150">
    <property type="entry name" value="C2 domain"/>
    <property type="match status" value="1"/>
</dbReference>
<accession>A0A816WW42</accession>
<dbReference type="GO" id="GO:0005886">
    <property type="term" value="C:plasma membrane"/>
    <property type="evidence" value="ECO:0007669"/>
    <property type="project" value="UniProtKB-SubCell"/>
</dbReference>
<evidence type="ECO:0000256" key="4">
    <source>
        <dbReference type="ARBA" id="ARBA00022475"/>
    </source>
</evidence>
<dbReference type="Proteomes" id="UP001295469">
    <property type="component" value="Chromosome A02"/>
</dbReference>
<feature type="non-terminal residue" evidence="13">
    <location>
        <position position="1"/>
    </location>
</feature>
<protein>
    <submittedName>
        <fullName evidence="13">(rape) hypothetical protein</fullName>
    </submittedName>
</protein>
<evidence type="ECO:0000313" key="13">
    <source>
        <dbReference type="EMBL" id="CAF2139323.1"/>
    </source>
</evidence>
<keyword evidence="7" id="KW-0106">Calcium</keyword>
<gene>
    <name evidence="13" type="ORF">DARMORV10_A02P16900.1</name>
</gene>
<dbReference type="PANTHER" id="PTHR45933">
    <property type="entry name" value="PROTEIN C2-DOMAIN ABA-RELATED 4"/>
    <property type="match status" value="1"/>
</dbReference>
<keyword evidence="9" id="KW-0472">Membrane</keyword>
<dbReference type="GO" id="GO:0008289">
    <property type="term" value="F:lipid binding"/>
    <property type="evidence" value="ECO:0007669"/>
    <property type="project" value="UniProtKB-KW"/>
</dbReference>
<comment type="similarity">
    <text evidence="11">Belongs to the plant CAR protein family.</text>
</comment>
<evidence type="ECO:0000256" key="5">
    <source>
        <dbReference type="ARBA" id="ARBA00022682"/>
    </source>
</evidence>